<evidence type="ECO:0000256" key="1">
    <source>
        <dbReference type="SAM" id="SignalP"/>
    </source>
</evidence>
<gene>
    <name evidence="2" type="ORF">HICCMSTLAB_LOCUS6504</name>
</gene>
<sequence length="119" mass="12682">MPASNKAVKIFLVLLDLAEIPGEATALTEISSQFKRSLTALTEPVITAILKSVSCPLFAVVLMSCGSYQNLPTAFTSAPLLIKYSAIELLLLMAENKGLIELEGLISAPESINSFAILK</sequence>
<dbReference type="Proteomes" id="UP000786811">
    <property type="component" value="Unassembled WGS sequence"/>
</dbReference>
<organism evidence="2 3">
    <name type="scientific">Cotesia congregata</name>
    <name type="common">Parasitoid wasp</name>
    <name type="synonym">Apanteles congregatus</name>
    <dbReference type="NCBI Taxonomy" id="51543"/>
    <lineage>
        <taxon>Eukaryota</taxon>
        <taxon>Metazoa</taxon>
        <taxon>Ecdysozoa</taxon>
        <taxon>Arthropoda</taxon>
        <taxon>Hexapoda</taxon>
        <taxon>Insecta</taxon>
        <taxon>Pterygota</taxon>
        <taxon>Neoptera</taxon>
        <taxon>Endopterygota</taxon>
        <taxon>Hymenoptera</taxon>
        <taxon>Apocrita</taxon>
        <taxon>Ichneumonoidea</taxon>
        <taxon>Braconidae</taxon>
        <taxon>Microgastrinae</taxon>
        <taxon>Cotesia</taxon>
    </lineage>
</organism>
<comment type="caution">
    <text evidence="2">The sequence shown here is derived from an EMBL/GenBank/DDBJ whole genome shotgun (WGS) entry which is preliminary data.</text>
</comment>
<accession>A0A8J2HE08</accession>
<reference evidence="2" key="1">
    <citation type="submission" date="2021-04" db="EMBL/GenBank/DDBJ databases">
        <authorList>
            <person name="Chebbi M.A.C M."/>
        </authorList>
    </citation>
    <scope>NUCLEOTIDE SEQUENCE</scope>
</reference>
<keyword evidence="3" id="KW-1185">Reference proteome</keyword>
<feature type="chain" id="PRO_5035245990" evidence="1">
    <location>
        <begin position="27"/>
        <end position="119"/>
    </location>
</feature>
<name>A0A8J2HE08_COTCN</name>
<protein>
    <submittedName>
        <fullName evidence="2">Uncharacterized protein</fullName>
    </submittedName>
</protein>
<evidence type="ECO:0000313" key="3">
    <source>
        <dbReference type="Proteomes" id="UP000786811"/>
    </source>
</evidence>
<feature type="signal peptide" evidence="1">
    <location>
        <begin position="1"/>
        <end position="26"/>
    </location>
</feature>
<proteinExistence type="predicted"/>
<keyword evidence="1" id="KW-0732">Signal</keyword>
<dbReference type="AlphaFoldDB" id="A0A8J2HE08"/>
<dbReference type="EMBL" id="CAJNRD030001120">
    <property type="protein sequence ID" value="CAG5092985.1"/>
    <property type="molecule type" value="Genomic_DNA"/>
</dbReference>
<evidence type="ECO:0000313" key="2">
    <source>
        <dbReference type="EMBL" id="CAG5092985.1"/>
    </source>
</evidence>